<feature type="compositionally biased region" description="Basic and acidic residues" evidence="1">
    <location>
        <begin position="1"/>
        <end position="29"/>
    </location>
</feature>
<protein>
    <submittedName>
        <fullName evidence="2">Uncharacterized protein</fullName>
    </submittedName>
</protein>
<keyword evidence="3" id="KW-1185">Reference proteome</keyword>
<organism evidence="2 3">
    <name type="scientific">Porites evermanni</name>
    <dbReference type="NCBI Taxonomy" id="104178"/>
    <lineage>
        <taxon>Eukaryota</taxon>
        <taxon>Metazoa</taxon>
        <taxon>Cnidaria</taxon>
        <taxon>Anthozoa</taxon>
        <taxon>Hexacorallia</taxon>
        <taxon>Scleractinia</taxon>
        <taxon>Fungiina</taxon>
        <taxon>Poritidae</taxon>
        <taxon>Porites</taxon>
    </lineage>
</organism>
<sequence length="273" mass="30826">MVPGERSTEELKRHQQSLERASAKEKMDSIDSSLSPGLLRLVNQSRDKGASSWLNAMPLADKGLALNKQEFRDSLRLRYDLPLVDLPSHCICGDKFTVKMFTVNHALSCKKGGFVAQRHDTIRDLLTSHISKVCRNVETESLLQPLDNEVFNLQSTVTSREARLDMKAGGFWTPGVTAFFDVRVTHVNSRSNQGKYTATIFKEQENEKKRKYNQRVMDVEMGTFTPLVFGTNGGMGLDCQNFLRTLANKLSTKNDDPTPALFPVFEYSSHLQY</sequence>
<evidence type="ECO:0000313" key="2">
    <source>
        <dbReference type="EMBL" id="CAH3183830.1"/>
    </source>
</evidence>
<name>A0ABN8RXW8_9CNID</name>
<reference evidence="2 3" key="1">
    <citation type="submission" date="2022-05" db="EMBL/GenBank/DDBJ databases">
        <authorList>
            <consortium name="Genoscope - CEA"/>
            <person name="William W."/>
        </authorList>
    </citation>
    <scope>NUCLEOTIDE SEQUENCE [LARGE SCALE GENOMIC DNA]</scope>
</reference>
<dbReference type="Proteomes" id="UP001159427">
    <property type="component" value="Unassembled WGS sequence"/>
</dbReference>
<accession>A0ABN8RXW8</accession>
<evidence type="ECO:0000313" key="3">
    <source>
        <dbReference type="Proteomes" id="UP001159427"/>
    </source>
</evidence>
<comment type="caution">
    <text evidence="2">The sequence shown here is derived from an EMBL/GenBank/DDBJ whole genome shotgun (WGS) entry which is preliminary data.</text>
</comment>
<evidence type="ECO:0000256" key="1">
    <source>
        <dbReference type="SAM" id="MobiDB-lite"/>
    </source>
</evidence>
<proteinExistence type="predicted"/>
<gene>
    <name evidence="2" type="ORF">PEVE_00015098</name>
</gene>
<dbReference type="EMBL" id="CALNXI010002154">
    <property type="protein sequence ID" value="CAH3183830.1"/>
    <property type="molecule type" value="Genomic_DNA"/>
</dbReference>
<feature type="region of interest" description="Disordered" evidence="1">
    <location>
        <begin position="1"/>
        <end position="31"/>
    </location>
</feature>